<evidence type="ECO:0000313" key="2">
    <source>
        <dbReference type="Proteomes" id="UP001596104"/>
    </source>
</evidence>
<reference evidence="2" key="1">
    <citation type="journal article" date="2019" name="Int. J. Syst. Evol. Microbiol.">
        <title>The Global Catalogue of Microorganisms (GCM) 10K type strain sequencing project: providing services to taxonomists for standard genome sequencing and annotation.</title>
        <authorList>
            <consortium name="The Broad Institute Genomics Platform"/>
            <consortium name="The Broad Institute Genome Sequencing Center for Infectious Disease"/>
            <person name="Wu L."/>
            <person name="Ma J."/>
        </authorList>
    </citation>
    <scope>NUCLEOTIDE SEQUENCE [LARGE SCALE GENOMIC DNA]</scope>
    <source>
        <strain evidence="2">CGMCC 1.16326</strain>
    </source>
</reference>
<dbReference type="EMBL" id="JBHSLV010000066">
    <property type="protein sequence ID" value="MFC5396109.1"/>
    <property type="molecule type" value="Genomic_DNA"/>
</dbReference>
<dbReference type="RefSeq" id="WP_377012404.1">
    <property type="nucleotide sequence ID" value="NZ_JBHSLV010000066.1"/>
</dbReference>
<keyword evidence="2" id="KW-1185">Reference proteome</keyword>
<comment type="caution">
    <text evidence="1">The sequence shown here is derived from an EMBL/GenBank/DDBJ whole genome shotgun (WGS) entry which is preliminary data.</text>
</comment>
<name>A0ABW0HM27_9HYPH</name>
<accession>A0ABW0HM27</accession>
<sequence>MGTTTFFGTDADIARVWRWLFEMPGLRIFEDYSRPDRPNRWFDSWDDVSTCLNDGKISLAAWPEAAGGRPLAEEVVFTAETQRELGGKGRTILRSPATIKVQRNNDQNGCLASAWIACWNEKGARQRSVFAEGALDQVDWTRLRSVAGKLQRQVTKSAPAKLQSSPVMADAFERFRLGEIRLWAWGEACTYPSPLVVET</sequence>
<dbReference type="Proteomes" id="UP001596104">
    <property type="component" value="Unassembled WGS sequence"/>
</dbReference>
<evidence type="ECO:0000313" key="1">
    <source>
        <dbReference type="EMBL" id="MFC5396109.1"/>
    </source>
</evidence>
<gene>
    <name evidence="1" type="ORF">ACFPPC_26055</name>
</gene>
<protein>
    <submittedName>
        <fullName evidence="1">Uncharacterized protein</fullName>
    </submittedName>
</protein>
<proteinExistence type="predicted"/>
<organism evidence="1 2">
    <name type="scientific">Bosea vestrisii</name>
    <dbReference type="NCBI Taxonomy" id="151416"/>
    <lineage>
        <taxon>Bacteria</taxon>
        <taxon>Pseudomonadati</taxon>
        <taxon>Pseudomonadota</taxon>
        <taxon>Alphaproteobacteria</taxon>
        <taxon>Hyphomicrobiales</taxon>
        <taxon>Boseaceae</taxon>
        <taxon>Bosea</taxon>
    </lineage>
</organism>